<dbReference type="InterPro" id="IPR001182">
    <property type="entry name" value="FtsW/RodA"/>
</dbReference>
<dbReference type="EC" id="2.4.99.28" evidence="16"/>
<evidence type="ECO:0000256" key="4">
    <source>
        <dbReference type="ARBA" id="ARBA00022618"/>
    </source>
</evidence>
<keyword evidence="10 16" id="KW-1133">Transmembrane helix</keyword>
<keyword evidence="3 16" id="KW-1003">Cell membrane</keyword>
<feature type="transmembrane region" description="Helical" evidence="16">
    <location>
        <begin position="164"/>
        <end position="191"/>
    </location>
</feature>
<keyword evidence="12 16" id="KW-0131">Cell cycle</keyword>
<evidence type="ECO:0000313" key="17">
    <source>
        <dbReference type="EMBL" id="MDT0498492.1"/>
    </source>
</evidence>
<comment type="catalytic activity">
    <reaction evidence="15 16">
        <text>[GlcNAc-(1-&gt;4)-Mur2Ac(oyl-L-Ala-gamma-D-Glu-L-Lys-D-Ala-D-Ala)](n)-di-trans,octa-cis-undecaprenyl diphosphate + beta-D-GlcNAc-(1-&gt;4)-Mur2Ac(oyl-L-Ala-gamma-D-Glu-L-Lys-D-Ala-D-Ala)-di-trans,octa-cis-undecaprenyl diphosphate = [GlcNAc-(1-&gt;4)-Mur2Ac(oyl-L-Ala-gamma-D-Glu-L-Lys-D-Ala-D-Ala)](n+1)-di-trans,octa-cis-undecaprenyl diphosphate + di-trans,octa-cis-undecaprenyl diphosphate + H(+)</text>
        <dbReference type="Rhea" id="RHEA:23708"/>
        <dbReference type="Rhea" id="RHEA-COMP:9602"/>
        <dbReference type="Rhea" id="RHEA-COMP:9603"/>
        <dbReference type="ChEBI" id="CHEBI:15378"/>
        <dbReference type="ChEBI" id="CHEBI:58405"/>
        <dbReference type="ChEBI" id="CHEBI:60033"/>
        <dbReference type="ChEBI" id="CHEBI:78435"/>
        <dbReference type="EC" id="2.4.99.28"/>
    </reaction>
</comment>
<proteinExistence type="inferred from homology"/>
<evidence type="ECO:0000313" key="18">
    <source>
        <dbReference type="Proteomes" id="UP001254608"/>
    </source>
</evidence>
<keyword evidence="18" id="KW-1185">Reference proteome</keyword>
<keyword evidence="8 16" id="KW-0133">Cell shape</keyword>
<comment type="subcellular location">
    <subcellularLocation>
        <location evidence="16">Cell inner membrane</location>
        <topology evidence="16">Multi-pass membrane protein</topology>
    </subcellularLocation>
    <subcellularLocation>
        <location evidence="1">Cell membrane</location>
        <topology evidence="1">Multi-pass membrane protein</topology>
    </subcellularLocation>
    <text evidence="16">Localizes to the division septum.</text>
</comment>
<keyword evidence="11 16" id="KW-0472">Membrane</keyword>
<gene>
    <name evidence="16 17" type="primary">ftsW</name>
    <name evidence="17" type="ORF">RM530_14160</name>
</gene>
<evidence type="ECO:0000256" key="15">
    <source>
        <dbReference type="ARBA" id="ARBA00049902"/>
    </source>
</evidence>
<dbReference type="PROSITE" id="PS00428">
    <property type="entry name" value="FTSW_RODA_SPOVE"/>
    <property type="match status" value="1"/>
</dbReference>
<evidence type="ECO:0000256" key="13">
    <source>
        <dbReference type="ARBA" id="ARBA00023316"/>
    </source>
</evidence>
<keyword evidence="9 16" id="KW-0573">Peptidoglycan synthesis</keyword>
<keyword evidence="13 16" id="KW-0961">Cell wall biogenesis/degradation</keyword>
<feature type="transmembrane region" description="Helical" evidence="16">
    <location>
        <begin position="120"/>
        <end position="144"/>
    </location>
</feature>
<name>A0ABU2WN26_9GAMM</name>
<evidence type="ECO:0000256" key="5">
    <source>
        <dbReference type="ARBA" id="ARBA00022676"/>
    </source>
</evidence>
<sequence>MNAAATFDALRLHFVVSPRQLDRPFCLAVATLMALGLVMVASASVAVAESMTGNPMYYFFRQLIYTAMGLAVGAGLFCVPMSVWARNGFWLLALALFLLMLVLIPGVGREVNGARRWIHLPLFSLQASEPARLALVVYLAGYLVRRQAAFQNSLSGLMRPLFPIGLACGLLLLEPDFGAAAVLAGVVFLMLFLAGARLLYLFLPVLAAGGAFAYLATSQAYRLRRILSFRDPFADIENTGWQLSQSLIAIGRGEWFGVGLGNSVQKLLYLPEQYTDFIYAIYAEEFGLAGTVVLLALYGVLSWRGFEIGRVAEQQGERFRAYLCYGLTGWIGGQAMLNLAVNTGLLPTKGLTLPLLSYGGSSLITFCAMLALILRVDHENRRAVAGRPTGVRT</sequence>
<evidence type="ECO:0000256" key="1">
    <source>
        <dbReference type="ARBA" id="ARBA00004651"/>
    </source>
</evidence>
<evidence type="ECO:0000256" key="9">
    <source>
        <dbReference type="ARBA" id="ARBA00022984"/>
    </source>
</evidence>
<comment type="function">
    <text evidence="16">Peptidoglycan polymerase that is essential for cell division.</text>
</comment>
<dbReference type="Proteomes" id="UP001254608">
    <property type="component" value="Unassembled WGS sequence"/>
</dbReference>
<reference evidence="17 18" key="1">
    <citation type="submission" date="2023-09" db="EMBL/GenBank/DDBJ databases">
        <authorList>
            <person name="Rey-Velasco X."/>
        </authorList>
    </citation>
    <scope>NUCLEOTIDE SEQUENCE [LARGE SCALE GENOMIC DNA]</scope>
    <source>
        <strain evidence="17 18">W345</strain>
    </source>
</reference>
<evidence type="ECO:0000256" key="6">
    <source>
        <dbReference type="ARBA" id="ARBA00022679"/>
    </source>
</evidence>
<feature type="transmembrane region" description="Helical" evidence="16">
    <location>
        <begin position="353"/>
        <end position="374"/>
    </location>
</feature>
<dbReference type="PANTHER" id="PTHR30474:SF2">
    <property type="entry name" value="PEPTIDOGLYCAN GLYCOSYLTRANSFERASE FTSW-RELATED"/>
    <property type="match status" value="1"/>
</dbReference>
<protein>
    <recommendedName>
        <fullName evidence="16">Probable peptidoglycan glycosyltransferase FtsW</fullName>
        <shortName evidence="16">PGT</shortName>
        <ecNumber evidence="16">2.4.99.28</ecNumber>
    </recommendedName>
    <alternativeName>
        <fullName evidence="16">Cell division protein FtsW</fullName>
    </alternativeName>
    <alternativeName>
        <fullName evidence="16">Cell wall polymerase</fullName>
    </alternativeName>
    <alternativeName>
        <fullName evidence="16">Peptidoglycan polymerase</fullName>
        <shortName evidence="16">PG polymerase</shortName>
    </alternativeName>
</protein>
<dbReference type="RefSeq" id="WP_311365904.1">
    <property type="nucleotide sequence ID" value="NZ_JAVRIC010000022.1"/>
</dbReference>
<evidence type="ECO:0000256" key="3">
    <source>
        <dbReference type="ARBA" id="ARBA00022475"/>
    </source>
</evidence>
<dbReference type="PANTHER" id="PTHR30474">
    <property type="entry name" value="CELL CYCLE PROTEIN"/>
    <property type="match status" value="1"/>
</dbReference>
<evidence type="ECO:0000256" key="2">
    <source>
        <dbReference type="ARBA" id="ARBA00004752"/>
    </source>
</evidence>
<organism evidence="17 18">
    <name type="scientific">Banduia mediterranea</name>
    <dbReference type="NCBI Taxonomy" id="3075609"/>
    <lineage>
        <taxon>Bacteria</taxon>
        <taxon>Pseudomonadati</taxon>
        <taxon>Pseudomonadota</taxon>
        <taxon>Gammaproteobacteria</taxon>
        <taxon>Nevskiales</taxon>
        <taxon>Algiphilaceae</taxon>
        <taxon>Banduia</taxon>
    </lineage>
</organism>
<keyword evidence="7 16" id="KW-0812">Transmembrane</keyword>
<dbReference type="InterPro" id="IPR013437">
    <property type="entry name" value="FtsW"/>
</dbReference>
<keyword evidence="5 16" id="KW-0328">Glycosyltransferase</keyword>
<evidence type="ECO:0000256" key="16">
    <source>
        <dbReference type="HAMAP-Rule" id="MF_00913"/>
    </source>
</evidence>
<feature type="transmembrane region" description="Helical" evidence="16">
    <location>
        <begin position="63"/>
        <end position="83"/>
    </location>
</feature>
<evidence type="ECO:0000256" key="11">
    <source>
        <dbReference type="ARBA" id="ARBA00023136"/>
    </source>
</evidence>
<evidence type="ECO:0000256" key="14">
    <source>
        <dbReference type="ARBA" id="ARBA00038053"/>
    </source>
</evidence>
<dbReference type="InterPro" id="IPR018365">
    <property type="entry name" value="Cell_cycle_FtsW-rel_CS"/>
</dbReference>
<feature type="transmembrane region" description="Helical" evidence="16">
    <location>
        <begin position="89"/>
        <end position="108"/>
    </location>
</feature>
<comment type="similarity">
    <text evidence="14 16">Belongs to the SEDS family. FtsW subfamily.</text>
</comment>
<evidence type="ECO:0000256" key="12">
    <source>
        <dbReference type="ARBA" id="ARBA00023306"/>
    </source>
</evidence>
<feature type="transmembrane region" description="Helical" evidence="16">
    <location>
        <begin position="27"/>
        <end position="51"/>
    </location>
</feature>
<feature type="transmembrane region" description="Helical" evidence="16">
    <location>
        <begin position="322"/>
        <end position="341"/>
    </location>
</feature>
<dbReference type="NCBIfam" id="TIGR02614">
    <property type="entry name" value="ftsW"/>
    <property type="match status" value="1"/>
</dbReference>
<comment type="caution">
    <text evidence="17">The sequence shown here is derived from an EMBL/GenBank/DDBJ whole genome shotgun (WGS) entry which is preliminary data.</text>
</comment>
<accession>A0ABU2WN26</accession>
<feature type="transmembrane region" description="Helical" evidence="16">
    <location>
        <begin position="277"/>
        <end position="301"/>
    </location>
</feature>
<dbReference type="EMBL" id="JAVRIC010000022">
    <property type="protein sequence ID" value="MDT0498492.1"/>
    <property type="molecule type" value="Genomic_DNA"/>
</dbReference>
<keyword evidence="6 16" id="KW-0808">Transferase</keyword>
<evidence type="ECO:0000256" key="7">
    <source>
        <dbReference type="ARBA" id="ARBA00022692"/>
    </source>
</evidence>
<evidence type="ECO:0000256" key="10">
    <source>
        <dbReference type="ARBA" id="ARBA00022989"/>
    </source>
</evidence>
<keyword evidence="4 16" id="KW-0132">Cell division</keyword>
<feature type="transmembrane region" description="Helical" evidence="16">
    <location>
        <begin position="198"/>
        <end position="217"/>
    </location>
</feature>
<dbReference type="Pfam" id="PF01098">
    <property type="entry name" value="FTSW_RODA_SPOVE"/>
    <property type="match status" value="1"/>
</dbReference>
<dbReference type="HAMAP" id="MF_00913">
    <property type="entry name" value="PGT_FtsW_proteobact"/>
    <property type="match status" value="1"/>
</dbReference>
<keyword evidence="16" id="KW-0997">Cell inner membrane</keyword>
<evidence type="ECO:0000256" key="8">
    <source>
        <dbReference type="ARBA" id="ARBA00022960"/>
    </source>
</evidence>
<comment type="pathway">
    <text evidence="2 16">Cell wall biogenesis; peptidoglycan biosynthesis.</text>
</comment>